<dbReference type="InterPro" id="IPR036680">
    <property type="entry name" value="SPOR-like_sf"/>
</dbReference>
<accession>A0ABP9QG87</accession>
<dbReference type="RefSeq" id="WP_345531825.1">
    <property type="nucleotide sequence ID" value="NZ_BAABLD010000005.1"/>
</dbReference>
<gene>
    <name evidence="4" type="ORF">GCM10025770_10530</name>
</gene>
<reference evidence="5" key="1">
    <citation type="journal article" date="2019" name="Int. J. Syst. Evol. Microbiol.">
        <title>The Global Catalogue of Microorganisms (GCM) 10K type strain sequencing project: providing services to taxonomists for standard genome sequencing and annotation.</title>
        <authorList>
            <consortium name="The Broad Institute Genomics Platform"/>
            <consortium name="The Broad Institute Genome Sequencing Center for Infectious Disease"/>
            <person name="Wu L."/>
            <person name="Ma J."/>
        </authorList>
    </citation>
    <scope>NUCLEOTIDE SEQUENCE [LARGE SCALE GENOMIC DNA]</scope>
    <source>
        <strain evidence="5">JCM 18715</strain>
    </source>
</reference>
<feature type="domain" description="SPOR" evidence="3">
    <location>
        <begin position="139"/>
        <end position="213"/>
    </location>
</feature>
<dbReference type="Proteomes" id="UP001500547">
    <property type="component" value="Unassembled WGS sequence"/>
</dbReference>
<dbReference type="PROSITE" id="PS51724">
    <property type="entry name" value="SPOR"/>
    <property type="match status" value="1"/>
</dbReference>
<evidence type="ECO:0000313" key="4">
    <source>
        <dbReference type="EMBL" id="GAA5161381.1"/>
    </source>
</evidence>
<dbReference type="InterPro" id="IPR007730">
    <property type="entry name" value="SPOR-like_dom"/>
</dbReference>
<evidence type="ECO:0000256" key="2">
    <source>
        <dbReference type="SAM" id="Phobius"/>
    </source>
</evidence>
<keyword evidence="2" id="KW-0472">Membrane</keyword>
<dbReference type="InterPro" id="IPR052521">
    <property type="entry name" value="Cell_div_SPOR-domain"/>
</dbReference>
<sequence>MAENDAQLELKKRARRRLIGAVALALAAIIFLPMVMDSEPRQTGNELQIRIPSQEGSNFTSRVINTASSSTPVSVPGDPEMSPVTVSSAPRGAASASTVAASSAASSSSSVAAASAPSHTAASSAGGEVRARALLERGEEPASRFFVQVGVYREQDNARGVAAKVKQAGMVPSVEKVGASTRVRVGPFKTKAQAEQAVEKLKRVSLDGVVSGK</sequence>
<dbReference type="EMBL" id="BAABLD010000005">
    <property type="protein sequence ID" value="GAA5161381.1"/>
    <property type="molecule type" value="Genomic_DNA"/>
</dbReference>
<evidence type="ECO:0000313" key="5">
    <source>
        <dbReference type="Proteomes" id="UP001500547"/>
    </source>
</evidence>
<keyword evidence="5" id="KW-1185">Reference proteome</keyword>
<protein>
    <submittedName>
        <fullName evidence="4">SPOR domain-containing protein</fullName>
    </submittedName>
</protein>
<proteinExistence type="predicted"/>
<dbReference type="PANTHER" id="PTHR38687">
    <property type="entry name" value="CELL DIVISION PROTEIN DEDD-RELATED"/>
    <property type="match status" value="1"/>
</dbReference>
<organism evidence="4 5">
    <name type="scientific">Viridibacterium curvum</name>
    <dbReference type="NCBI Taxonomy" id="1101404"/>
    <lineage>
        <taxon>Bacteria</taxon>
        <taxon>Pseudomonadati</taxon>
        <taxon>Pseudomonadota</taxon>
        <taxon>Betaproteobacteria</taxon>
        <taxon>Rhodocyclales</taxon>
        <taxon>Rhodocyclaceae</taxon>
        <taxon>Viridibacterium</taxon>
    </lineage>
</organism>
<dbReference type="PANTHER" id="PTHR38687:SF1">
    <property type="entry name" value="CELL DIVISION PROTEIN DEDD"/>
    <property type="match status" value="1"/>
</dbReference>
<feature type="transmembrane region" description="Helical" evidence="2">
    <location>
        <begin position="18"/>
        <end position="36"/>
    </location>
</feature>
<dbReference type="Pfam" id="PF05036">
    <property type="entry name" value="SPOR"/>
    <property type="match status" value="1"/>
</dbReference>
<dbReference type="SUPFAM" id="SSF110997">
    <property type="entry name" value="Sporulation related repeat"/>
    <property type="match status" value="1"/>
</dbReference>
<evidence type="ECO:0000259" key="3">
    <source>
        <dbReference type="PROSITE" id="PS51724"/>
    </source>
</evidence>
<dbReference type="Gene3D" id="3.30.70.1070">
    <property type="entry name" value="Sporulation related repeat"/>
    <property type="match status" value="1"/>
</dbReference>
<feature type="region of interest" description="Disordered" evidence="1">
    <location>
        <begin position="68"/>
        <end position="89"/>
    </location>
</feature>
<comment type="caution">
    <text evidence="4">The sequence shown here is derived from an EMBL/GenBank/DDBJ whole genome shotgun (WGS) entry which is preliminary data.</text>
</comment>
<name>A0ABP9QG87_9RHOO</name>
<keyword evidence="2" id="KW-1133">Transmembrane helix</keyword>
<keyword evidence="2" id="KW-0812">Transmembrane</keyword>
<evidence type="ECO:0000256" key="1">
    <source>
        <dbReference type="SAM" id="MobiDB-lite"/>
    </source>
</evidence>